<evidence type="ECO:0000256" key="2">
    <source>
        <dbReference type="SAM" id="SignalP"/>
    </source>
</evidence>
<feature type="compositionally biased region" description="Basic and acidic residues" evidence="1">
    <location>
        <begin position="38"/>
        <end position="50"/>
    </location>
</feature>
<protein>
    <submittedName>
        <fullName evidence="3">Uncharacterized protein</fullName>
    </submittedName>
</protein>
<accession>A0A224YHL0</accession>
<reference evidence="3" key="1">
    <citation type="journal article" date="2017" name="Parasit. Vectors">
        <title>Sialotranscriptomics of Rhipicephalus zambeziensis reveals intricate expression profiles of secretory proteins and suggests tight temporal transcriptional regulation during blood-feeding.</title>
        <authorList>
            <person name="de Castro M.H."/>
            <person name="de Klerk D."/>
            <person name="Pienaar R."/>
            <person name="Rees D.J.G."/>
            <person name="Mans B.J."/>
        </authorList>
    </citation>
    <scope>NUCLEOTIDE SEQUENCE</scope>
    <source>
        <tissue evidence="3">Salivary glands</tissue>
    </source>
</reference>
<keyword evidence="2" id="KW-0732">Signal</keyword>
<name>A0A224YHL0_9ACAR</name>
<dbReference type="EMBL" id="GFPF01002537">
    <property type="protein sequence ID" value="MAA13683.1"/>
    <property type="molecule type" value="Transcribed_RNA"/>
</dbReference>
<dbReference type="AlphaFoldDB" id="A0A224YHL0"/>
<sequence length="68" mass="7615">MSAVRFAILLIFVVAITMVNASDNEDGHARRPQCWDGGNEKPCDPRNGSRDCKDGCDCKNRGKRWTCQ</sequence>
<evidence type="ECO:0000313" key="3">
    <source>
        <dbReference type="EMBL" id="MAA13683.1"/>
    </source>
</evidence>
<organism evidence="3">
    <name type="scientific">Rhipicephalus zambeziensis</name>
    <dbReference type="NCBI Taxonomy" id="60191"/>
    <lineage>
        <taxon>Eukaryota</taxon>
        <taxon>Metazoa</taxon>
        <taxon>Ecdysozoa</taxon>
        <taxon>Arthropoda</taxon>
        <taxon>Chelicerata</taxon>
        <taxon>Arachnida</taxon>
        <taxon>Acari</taxon>
        <taxon>Parasitiformes</taxon>
        <taxon>Ixodida</taxon>
        <taxon>Ixodoidea</taxon>
        <taxon>Ixodidae</taxon>
        <taxon>Rhipicephalinae</taxon>
        <taxon>Rhipicephalus</taxon>
        <taxon>Rhipicephalus</taxon>
    </lineage>
</organism>
<feature type="signal peptide" evidence="2">
    <location>
        <begin position="1"/>
        <end position="21"/>
    </location>
</feature>
<evidence type="ECO:0000256" key="1">
    <source>
        <dbReference type="SAM" id="MobiDB-lite"/>
    </source>
</evidence>
<feature type="chain" id="PRO_5012420447" evidence="2">
    <location>
        <begin position="22"/>
        <end position="68"/>
    </location>
</feature>
<feature type="region of interest" description="Disordered" evidence="1">
    <location>
        <begin position="24"/>
        <end position="50"/>
    </location>
</feature>
<proteinExistence type="predicted"/>